<reference evidence="2" key="2">
    <citation type="submission" date="2025-08" db="UniProtKB">
        <authorList>
            <consortium name="Ensembl"/>
        </authorList>
    </citation>
    <scope>IDENTIFICATION</scope>
    <source>
        <strain evidence="2">Guanapo</strain>
    </source>
</reference>
<keyword evidence="3" id="KW-1185">Reference proteome</keyword>
<name>A0A3P9Q7I1_POERE</name>
<keyword evidence="1" id="KW-0732">Signal</keyword>
<protein>
    <submittedName>
        <fullName evidence="2">Uncharacterized LOC103469695</fullName>
    </submittedName>
</protein>
<reference evidence="3" key="1">
    <citation type="submission" date="2013-11" db="EMBL/GenBank/DDBJ databases">
        <title>The genomic landscape of the Guanapo guppy.</title>
        <authorList>
            <person name="Kuenstner A."/>
            <person name="Dreyer C."/>
        </authorList>
    </citation>
    <scope>NUCLEOTIDE SEQUENCE</scope>
    <source>
        <strain evidence="3">Guanapo</strain>
    </source>
</reference>
<dbReference type="OMA" id="IRRVYRC"/>
<reference evidence="2" key="3">
    <citation type="submission" date="2025-09" db="UniProtKB">
        <authorList>
            <consortium name="Ensembl"/>
        </authorList>
    </citation>
    <scope>IDENTIFICATION</scope>
    <source>
        <strain evidence="2">Guanapo</strain>
    </source>
</reference>
<evidence type="ECO:0000313" key="2">
    <source>
        <dbReference type="Ensembl" id="ENSPREP00000030127.1"/>
    </source>
</evidence>
<dbReference type="Proteomes" id="UP000242638">
    <property type="component" value="Unassembled WGS sequence"/>
</dbReference>
<evidence type="ECO:0000313" key="3">
    <source>
        <dbReference type="Proteomes" id="UP000242638"/>
    </source>
</evidence>
<feature type="chain" id="PRO_5018061110" evidence="1">
    <location>
        <begin position="25"/>
        <end position="304"/>
    </location>
</feature>
<sequence>MAALSCMWIISVIILLTSDAGALGRAVDSFGFLLQSPRARDGPFGEILRTDGVRRWRRGVAAEAHGERCAELGAAWLENTRPAPERGSTVLQLRVRPFSPGPSRGLVFPGKSLFTFIRRVYRCCQERVGCRSVKGIQGRLRGGNTCEKHFVLTREILATTVSRAELHLQLSNPLGLDISPVIPFMAKRNLPTRYSVASRGDAVELRVELLFLLRLLQEAAGNGGRSRSLVNAQLGRLLSSEDKKTSLGIVQDADGEAWHDRNHSRSLAWDVGLVLGCSRAGSGVPCESGGVHLSDAPFMALFYT</sequence>
<organism evidence="2 3">
    <name type="scientific">Poecilia reticulata</name>
    <name type="common">Guppy</name>
    <name type="synonym">Acanthophacelus reticulatus</name>
    <dbReference type="NCBI Taxonomy" id="8081"/>
    <lineage>
        <taxon>Eukaryota</taxon>
        <taxon>Metazoa</taxon>
        <taxon>Chordata</taxon>
        <taxon>Craniata</taxon>
        <taxon>Vertebrata</taxon>
        <taxon>Euteleostomi</taxon>
        <taxon>Actinopterygii</taxon>
        <taxon>Neopterygii</taxon>
        <taxon>Teleostei</taxon>
        <taxon>Neoteleostei</taxon>
        <taxon>Acanthomorphata</taxon>
        <taxon>Ovalentaria</taxon>
        <taxon>Atherinomorphae</taxon>
        <taxon>Cyprinodontiformes</taxon>
        <taxon>Poeciliidae</taxon>
        <taxon>Poeciliinae</taxon>
        <taxon>Poecilia</taxon>
    </lineage>
</organism>
<proteinExistence type="predicted"/>
<dbReference type="Ensembl" id="ENSPRET00000030468.1">
    <property type="protein sequence ID" value="ENSPREP00000030127.1"/>
    <property type="gene ID" value="ENSPREG00000020404.1"/>
</dbReference>
<feature type="signal peptide" evidence="1">
    <location>
        <begin position="1"/>
        <end position="24"/>
    </location>
</feature>
<evidence type="ECO:0000256" key="1">
    <source>
        <dbReference type="SAM" id="SignalP"/>
    </source>
</evidence>
<accession>A0A3P9Q7I1</accession>
<dbReference type="GeneTree" id="ENSGT00990000203785"/>
<dbReference type="AlphaFoldDB" id="A0A3P9Q7I1"/>